<keyword evidence="4" id="KW-1185">Reference proteome</keyword>
<dbReference type="InterPro" id="IPR016135">
    <property type="entry name" value="UBQ-conjugating_enzyme/RWD"/>
</dbReference>
<keyword evidence="2" id="KW-0833">Ubl conjugation pathway</keyword>
<dbReference type="Gene3D" id="3.10.110.10">
    <property type="entry name" value="Ubiquitin Conjugating Enzyme"/>
    <property type="match status" value="1"/>
</dbReference>
<dbReference type="GO" id="GO:0061631">
    <property type="term" value="F:ubiquitin conjugating enzyme activity"/>
    <property type="evidence" value="ECO:0007669"/>
    <property type="project" value="TreeGrafter"/>
</dbReference>
<organism evidence="3 4">
    <name type="scientific">Dipteronia dyeriana</name>
    <dbReference type="NCBI Taxonomy" id="168575"/>
    <lineage>
        <taxon>Eukaryota</taxon>
        <taxon>Viridiplantae</taxon>
        <taxon>Streptophyta</taxon>
        <taxon>Embryophyta</taxon>
        <taxon>Tracheophyta</taxon>
        <taxon>Spermatophyta</taxon>
        <taxon>Magnoliopsida</taxon>
        <taxon>eudicotyledons</taxon>
        <taxon>Gunneridae</taxon>
        <taxon>Pentapetalae</taxon>
        <taxon>rosids</taxon>
        <taxon>malvids</taxon>
        <taxon>Sapindales</taxon>
        <taxon>Sapindaceae</taxon>
        <taxon>Hippocastanoideae</taxon>
        <taxon>Acereae</taxon>
        <taxon>Dipteronia</taxon>
    </lineage>
</organism>
<sequence>MASGLGQSIKKENFKKFDVVEDYSDHHYAKKKSENCFTNTESCVYKQIMREWKILGNDLPGSIFVRV</sequence>
<reference evidence="3" key="1">
    <citation type="journal article" date="2023" name="Plant J.">
        <title>Genome sequences and population genomics provide insights into the demographic history, inbreeding, and mutation load of two 'living fossil' tree species of Dipteronia.</title>
        <authorList>
            <person name="Feng Y."/>
            <person name="Comes H.P."/>
            <person name="Chen J."/>
            <person name="Zhu S."/>
            <person name="Lu R."/>
            <person name="Zhang X."/>
            <person name="Li P."/>
            <person name="Qiu J."/>
            <person name="Olsen K.M."/>
            <person name="Qiu Y."/>
        </authorList>
    </citation>
    <scope>NUCLEOTIDE SEQUENCE</scope>
    <source>
        <strain evidence="3">KIB01</strain>
    </source>
</reference>
<dbReference type="PANTHER" id="PTHR46116:SF19">
    <property type="entry name" value="UBIQUITIN-CONJUGATING ENZYME FAMILY PROTEIN"/>
    <property type="match status" value="1"/>
</dbReference>
<proteinExistence type="predicted"/>
<keyword evidence="1" id="KW-0808">Transferase</keyword>
<dbReference type="PANTHER" id="PTHR46116">
    <property type="entry name" value="(E3-INDEPENDENT) E2 UBIQUITIN-CONJUGATING ENZYME"/>
    <property type="match status" value="1"/>
</dbReference>
<evidence type="ECO:0000256" key="1">
    <source>
        <dbReference type="ARBA" id="ARBA00022679"/>
    </source>
</evidence>
<accession>A0AAD9WV81</accession>
<comment type="caution">
    <text evidence="3">The sequence shown here is derived from an EMBL/GenBank/DDBJ whole genome shotgun (WGS) entry which is preliminary data.</text>
</comment>
<protein>
    <submittedName>
        <fullName evidence="3">Uncharacterized protein</fullName>
    </submittedName>
</protein>
<name>A0AAD9WV81_9ROSI</name>
<evidence type="ECO:0000313" key="4">
    <source>
        <dbReference type="Proteomes" id="UP001280121"/>
    </source>
</evidence>
<dbReference type="Proteomes" id="UP001280121">
    <property type="component" value="Unassembled WGS sequence"/>
</dbReference>
<dbReference type="AlphaFoldDB" id="A0AAD9WV81"/>
<dbReference type="EMBL" id="JANJYI010000006">
    <property type="protein sequence ID" value="KAK2644386.1"/>
    <property type="molecule type" value="Genomic_DNA"/>
</dbReference>
<evidence type="ECO:0000256" key="2">
    <source>
        <dbReference type="ARBA" id="ARBA00022786"/>
    </source>
</evidence>
<gene>
    <name evidence="3" type="ORF">Ddye_019581</name>
</gene>
<evidence type="ECO:0000313" key="3">
    <source>
        <dbReference type="EMBL" id="KAK2644386.1"/>
    </source>
</evidence>